<dbReference type="InterPro" id="IPR016169">
    <property type="entry name" value="FAD-bd_PCMH_sub2"/>
</dbReference>
<dbReference type="FunFam" id="1.10.45.10:FF:000001">
    <property type="entry name" value="D-lactate dehydrogenase mitochondrial"/>
    <property type="match status" value="1"/>
</dbReference>
<dbReference type="InterPro" id="IPR004113">
    <property type="entry name" value="FAD-bd_oxidored_4_C"/>
</dbReference>
<dbReference type="PANTHER" id="PTHR42934:SF2">
    <property type="entry name" value="GLYCOLATE OXIDASE SUBUNIT GLCD"/>
    <property type="match status" value="1"/>
</dbReference>
<comment type="caution">
    <text evidence="6">The sequence shown here is derived from an EMBL/GenBank/DDBJ whole genome shotgun (WGS) entry which is preliminary data.</text>
</comment>
<dbReference type="GO" id="GO:0016491">
    <property type="term" value="F:oxidoreductase activity"/>
    <property type="evidence" value="ECO:0007669"/>
    <property type="project" value="UniProtKB-KW"/>
</dbReference>
<dbReference type="Pfam" id="PF01565">
    <property type="entry name" value="FAD_binding_4"/>
    <property type="match status" value="1"/>
</dbReference>
<reference evidence="6 7" key="1">
    <citation type="journal article" date="2016" name="Sci. Rep.">
        <title>Metabolic traits of an uncultured archaeal lineage -MSBL1- from brine pools of the Red Sea.</title>
        <authorList>
            <person name="Mwirichia R."/>
            <person name="Alam I."/>
            <person name="Rashid M."/>
            <person name="Vinu M."/>
            <person name="Ba-Alawi W."/>
            <person name="Anthony Kamau A."/>
            <person name="Kamanda Ngugi D."/>
            <person name="Goker M."/>
            <person name="Klenk H.P."/>
            <person name="Bajic V."/>
            <person name="Stingl U."/>
        </authorList>
    </citation>
    <scope>NUCLEOTIDE SEQUENCE [LARGE SCALE GENOMIC DNA]</scope>
    <source>
        <strain evidence="6">SCGC-AAA259E17</strain>
    </source>
</reference>
<dbReference type="Gene3D" id="3.30.43.10">
    <property type="entry name" value="Uridine Diphospho-n-acetylenolpyruvylglucosamine Reductase, domain 2"/>
    <property type="match status" value="1"/>
</dbReference>
<keyword evidence="7" id="KW-1185">Reference proteome</keyword>
<dbReference type="Proteomes" id="UP000070373">
    <property type="component" value="Unassembled WGS sequence"/>
</dbReference>
<evidence type="ECO:0000256" key="3">
    <source>
        <dbReference type="ARBA" id="ARBA00022827"/>
    </source>
</evidence>
<feature type="domain" description="FAD-binding PCMH-type" evidence="5">
    <location>
        <begin position="38"/>
        <end position="218"/>
    </location>
</feature>
<protein>
    <recommendedName>
        <fullName evidence="5">FAD-binding PCMH-type domain-containing protein</fullName>
    </recommendedName>
</protein>
<dbReference type="PANTHER" id="PTHR42934">
    <property type="entry name" value="GLYCOLATE OXIDASE SUBUNIT GLCD"/>
    <property type="match status" value="1"/>
</dbReference>
<dbReference type="InterPro" id="IPR016164">
    <property type="entry name" value="FAD-linked_Oxase-like_C"/>
</dbReference>
<dbReference type="PROSITE" id="PS51387">
    <property type="entry name" value="FAD_PCMH"/>
    <property type="match status" value="1"/>
</dbReference>
<keyword evidence="3" id="KW-0274">FAD</keyword>
<accession>A0A133UFU7</accession>
<keyword evidence="4" id="KW-0560">Oxidoreductase</keyword>
<evidence type="ECO:0000256" key="2">
    <source>
        <dbReference type="ARBA" id="ARBA00022630"/>
    </source>
</evidence>
<dbReference type="InterPro" id="IPR051914">
    <property type="entry name" value="FAD-linked_OxidoTrans_Type4"/>
</dbReference>
<proteinExistence type="predicted"/>
<gene>
    <name evidence="6" type="ORF">AKJ64_01520</name>
</gene>
<dbReference type="Gene3D" id="3.30.70.2740">
    <property type="match status" value="1"/>
</dbReference>
<dbReference type="AlphaFoldDB" id="A0A133UFU7"/>
<evidence type="ECO:0000256" key="4">
    <source>
        <dbReference type="ARBA" id="ARBA00023002"/>
    </source>
</evidence>
<evidence type="ECO:0000256" key="1">
    <source>
        <dbReference type="ARBA" id="ARBA00001974"/>
    </source>
</evidence>
<comment type="cofactor">
    <cofactor evidence="1">
        <name>FAD</name>
        <dbReference type="ChEBI" id="CHEBI:57692"/>
    </cofactor>
</comment>
<dbReference type="InterPro" id="IPR016171">
    <property type="entry name" value="Vanillyl_alc_oxidase_C-sub2"/>
</dbReference>
<dbReference type="InterPro" id="IPR016167">
    <property type="entry name" value="FAD-bd_PCMH_sub1"/>
</dbReference>
<evidence type="ECO:0000313" key="6">
    <source>
        <dbReference type="EMBL" id="KXA93061.1"/>
    </source>
</evidence>
<sequence>MSNDLRENLLEIVGKEHILNDSKRVEDYLEDESPEGSRVEPASDVLVVKPANAEEVSEVIRLSNEYESSVFVQGGATGLVGGSVPTKSGLVLSMERLNHLEIDRDNLTATVGAGVTLKELIETARENGLFFPLHPGDEDAQVGGLVACNAGGSRAVKTGVMRNYVRGLEVVLPPGEMLNIGGKLIKDNADADKLMNFFVGTEGIFGVITEAVLKILPSEGATATLVAPFEDKFGALDAIPEILRSGVVPQGLEYVERRTIEGATRELGVSWPAEVGEAYLLLMFSEFDETTLFAGMEKVSEILDEFGSLDPLLAELSDEESKILRIRSELYPFLKPNLYEDLDVCVPISELSDFLLEIDKISEKYDTYLHPYGHGGDGNIHIHVMKQEGWSKEDYESIVKQIYKAGVELGGTISGEHGIGESKKKFLKYSMGSDSVHTIKRLKRTFDPKNILNPGKLIDFSD</sequence>
<dbReference type="SUPFAM" id="SSF55103">
    <property type="entry name" value="FAD-linked oxidases, C-terminal domain"/>
    <property type="match status" value="1"/>
</dbReference>
<dbReference type="Pfam" id="PF02913">
    <property type="entry name" value="FAD-oxidase_C"/>
    <property type="match status" value="1"/>
</dbReference>
<keyword evidence="2" id="KW-0285">Flavoprotein</keyword>
<dbReference type="InterPro" id="IPR016166">
    <property type="entry name" value="FAD-bd_PCMH"/>
</dbReference>
<evidence type="ECO:0000259" key="5">
    <source>
        <dbReference type="PROSITE" id="PS51387"/>
    </source>
</evidence>
<dbReference type="InterPro" id="IPR036318">
    <property type="entry name" value="FAD-bd_PCMH-like_sf"/>
</dbReference>
<organism evidence="6 7">
    <name type="scientific">candidate division MSBL1 archaeon SCGC-AAA259E17</name>
    <dbReference type="NCBI Taxonomy" id="1698263"/>
    <lineage>
        <taxon>Archaea</taxon>
        <taxon>Methanobacteriati</taxon>
        <taxon>Methanobacteriota</taxon>
        <taxon>candidate division MSBL1</taxon>
    </lineage>
</organism>
<dbReference type="InterPro" id="IPR006094">
    <property type="entry name" value="Oxid_FAD_bind_N"/>
</dbReference>
<dbReference type="GO" id="GO:0071949">
    <property type="term" value="F:FAD binding"/>
    <property type="evidence" value="ECO:0007669"/>
    <property type="project" value="InterPro"/>
</dbReference>
<dbReference type="SUPFAM" id="SSF56176">
    <property type="entry name" value="FAD-binding/transporter-associated domain-like"/>
    <property type="match status" value="1"/>
</dbReference>
<dbReference type="EMBL" id="LHXN01000017">
    <property type="protein sequence ID" value="KXA93061.1"/>
    <property type="molecule type" value="Genomic_DNA"/>
</dbReference>
<dbReference type="Gene3D" id="1.10.45.10">
    <property type="entry name" value="Vanillyl-alcohol Oxidase, Chain A, domain 4"/>
    <property type="match status" value="1"/>
</dbReference>
<evidence type="ECO:0000313" key="7">
    <source>
        <dbReference type="Proteomes" id="UP000070373"/>
    </source>
</evidence>
<dbReference type="Gene3D" id="3.30.465.10">
    <property type="match status" value="1"/>
</dbReference>
<name>A0A133UFU7_9EURY</name>